<name>A0A0F9E1X3_9ZZZZ</name>
<gene>
    <name evidence="1" type="ORF">LCGC14_2129320</name>
</gene>
<reference evidence="1" key="1">
    <citation type="journal article" date="2015" name="Nature">
        <title>Complex archaea that bridge the gap between prokaryotes and eukaryotes.</title>
        <authorList>
            <person name="Spang A."/>
            <person name="Saw J.H."/>
            <person name="Jorgensen S.L."/>
            <person name="Zaremba-Niedzwiedzka K."/>
            <person name="Martijn J."/>
            <person name="Lind A.E."/>
            <person name="van Eijk R."/>
            <person name="Schleper C."/>
            <person name="Guy L."/>
            <person name="Ettema T.J."/>
        </authorList>
    </citation>
    <scope>NUCLEOTIDE SEQUENCE</scope>
</reference>
<evidence type="ECO:0000313" key="1">
    <source>
        <dbReference type="EMBL" id="KKL68003.1"/>
    </source>
</evidence>
<sequence>MWNSFLTYALTPLVMGEILYPKPTRHERLIRGYEIRELYCRMRWLKKAGLDETSLIIKLHYKEKSRDGF</sequence>
<dbReference type="AlphaFoldDB" id="A0A0F9E1X3"/>
<protein>
    <submittedName>
        <fullName evidence="1">Uncharacterized protein</fullName>
    </submittedName>
</protein>
<proteinExistence type="predicted"/>
<organism evidence="1">
    <name type="scientific">marine sediment metagenome</name>
    <dbReference type="NCBI Taxonomy" id="412755"/>
    <lineage>
        <taxon>unclassified sequences</taxon>
        <taxon>metagenomes</taxon>
        <taxon>ecological metagenomes</taxon>
    </lineage>
</organism>
<accession>A0A0F9E1X3</accession>
<comment type="caution">
    <text evidence="1">The sequence shown here is derived from an EMBL/GenBank/DDBJ whole genome shotgun (WGS) entry which is preliminary data.</text>
</comment>
<dbReference type="EMBL" id="LAZR01026669">
    <property type="protein sequence ID" value="KKL68003.1"/>
    <property type="molecule type" value="Genomic_DNA"/>
</dbReference>